<keyword evidence="9" id="KW-1185">Reference proteome</keyword>
<dbReference type="RefSeq" id="WP_048643616.1">
    <property type="nucleotide sequence ID" value="NZ_CAXBGM010000071.1"/>
</dbReference>
<dbReference type="GO" id="GO:0006355">
    <property type="term" value="P:regulation of DNA-templated transcription"/>
    <property type="evidence" value="ECO:0007669"/>
    <property type="project" value="InterPro"/>
</dbReference>
<dbReference type="SMART" id="SM00421">
    <property type="entry name" value="HTH_LUXR"/>
    <property type="match status" value="1"/>
</dbReference>
<dbReference type="InterPro" id="IPR016032">
    <property type="entry name" value="Sig_transdc_resp-reg_C-effctor"/>
</dbReference>
<evidence type="ECO:0000313" key="9">
    <source>
        <dbReference type="Proteomes" id="UP000036520"/>
    </source>
</evidence>
<dbReference type="STRING" id="320787.CA2015_4165"/>
<dbReference type="OrthoDB" id="9797341at2"/>
<dbReference type="PANTHER" id="PTHR43214:SF41">
    <property type="entry name" value="NITRATE_NITRITE RESPONSE REGULATOR PROTEIN NARP"/>
    <property type="match status" value="1"/>
</dbReference>
<evidence type="ECO:0000256" key="2">
    <source>
        <dbReference type="ARBA" id="ARBA00023015"/>
    </source>
</evidence>
<dbReference type="Proteomes" id="UP000036520">
    <property type="component" value="Chromosome"/>
</dbReference>
<keyword evidence="1 5" id="KW-0597">Phosphoprotein</keyword>
<dbReference type="PANTHER" id="PTHR43214">
    <property type="entry name" value="TWO-COMPONENT RESPONSE REGULATOR"/>
    <property type="match status" value="1"/>
</dbReference>
<dbReference type="Pfam" id="PF00196">
    <property type="entry name" value="GerE"/>
    <property type="match status" value="1"/>
</dbReference>
<keyword evidence="4" id="KW-0804">Transcription</keyword>
<dbReference type="InterPro" id="IPR001789">
    <property type="entry name" value="Sig_transdc_resp-reg_receiver"/>
</dbReference>
<dbReference type="PRINTS" id="PR00038">
    <property type="entry name" value="HTHLUXR"/>
</dbReference>
<dbReference type="PATRIC" id="fig|320787.5.peg.4565"/>
<dbReference type="CDD" id="cd06170">
    <property type="entry name" value="LuxR_C_like"/>
    <property type="match status" value="1"/>
</dbReference>
<keyword evidence="3" id="KW-0238">DNA-binding</keyword>
<reference evidence="8 9" key="1">
    <citation type="submission" date="2015-07" db="EMBL/GenBank/DDBJ databases">
        <authorList>
            <person name="Kim K.M."/>
        </authorList>
    </citation>
    <scope>NUCLEOTIDE SEQUENCE [LARGE SCALE GENOMIC DNA]</scope>
    <source>
        <strain evidence="8 9">KCTC 12363</strain>
    </source>
</reference>
<dbReference type="AlphaFoldDB" id="A0A0H4PKJ7"/>
<evidence type="ECO:0000256" key="3">
    <source>
        <dbReference type="ARBA" id="ARBA00023125"/>
    </source>
</evidence>
<feature type="domain" description="HTH luxR-type" evidence="6">
    <location>
        <begin position="143"/>
        <end position="208"/>
    </location>
</feature>
<organism evidence="8 9">
    <name type="scientific">Cyclobacterium amurskyense</name>
    <dbReference type="NCBI Taxonomy" id="320787"/>
    <lineage>
        <taxon>Bacteria</taxon>
        <taxon>Pseudomonadati</taxon>
        <taxon>Bacteroidota</taxon>
        <taxon>Cytophagia</taxon>
        <taxon>Cytophagales</taxon>
        <taxon>Cyclobacteriaceae</taxon>
        <taxon>Cyclobacterium</taxon>
    </lineage>
</organism>
<dbReference type="InterPro" id="IPR039420">
    <property type="entry name" value="WalR-like"/>
</dbReference>
<proteinExistence type="predicted"/>
<dbReference type="InterPro" id="IPR000792">
    <property type="entry name" value="Tscrpt_reg_LuxR_C"/>
</dbReference>
<evidence type="ECO:0000313" key="8">
    <source>
        <dbReference type="EMBL" id="AKP53518.1"/>
    </source>
</evidence>
<evidence type="ECO:0000256" key="5">
    <source>
        <dbReference type="PROSITE-ProRule" id="PRU00169"/>
    </source>
</evidence>
<name>A0A0H4PKJ7_9BACT</name>
<dbReference type="SMART" id="SM00448">
    <property type="entry name" value="REC"/>
    <property type="match status" value="1"/>
</dbReference>
<dbReference type="SUPFAM" id="SSF46894">
    <property type="entry name" value="C-terminal effector domain of the bipartite response regulators"/>
    <property type="match status" value="1"/>
</dbReference>
<sequence length="210" mass="23906">MNKIKIAIVDDHQLFRDGIHSLLSKNDDFEILISSENGKDFFDKLKSGNLPEIVLLDLTMPEMNGFEVLIKLKKKYPNIKAIAISMHDDGNYIMQSIRAGAYGYLLKNADEEELLKAIDTVLNGNKYFNQEISQKMINIMSLEGVSPKKLSPKEMEILKLIAEGHTTKEIAQNLFISTRTVETHRNNMMKKLEVKNTPELINKASQLKLL</sequence>
<evidence type="ECO:0000259" key="7">
    <source>
        <dbReference type="PROSITE" id="PS50110"/>
    </source>
</evidence>
<dbReference type="Pfam" id="PF00072">
    <property type="entry name" value="Response_reg"/>
    <property type="match status" value="1"/>
</dbReference>
<dbReference type="Gene3D" id="3.40.50.2300">
    <property type="match status" value="1"/>
</dbReference>
<feature type="modified residue" description="4-aspartylphosphate" evidence="5">
    <location>
        <position position="57"/>
    </location>
</feature>
<keyword evidence="2" id="KW-0805">Transcription regulation</keyword>
<dbReference type="EMBL" id="CP012040">
    <property type="protein sequence ID" value="AKP53518.1"/>
    <property type="molecule type" value="Genomic_DNA"/>
</dbReference>
<protein>
    <submittedName>
        <fullName evidence="8">Two component transcriptional regulator, LuxR family</fullName>
    </submittedName>
</protein>
<evidence type="ECO:0000256" key="1">
    <source>
        <dbReference type="ARBA" id="ARBA00022553"/>
    </source>
</evidence>
<dbReference type="CDD" id="cd17535">
    <property type="entry name" value="REC_NarL-like"/>
    <property type="match status" value="1"/>
</dbReference>
<dbReference type="KEGG" id="camu:CA2015_4165"/>
<dbReference type="GO" id="GO:0003677">
    <property type="term" value="F:DNA binding"/>
    <property type="evidence" value="ECO:0007669"/>
    <property type="project" value="UniProtKB-KW"/>
</dbReference>
<feature type="domain" description="Response regulatory" evidence="7">
    <location>
        <begin position="5"/>
        <end position="122"/>
    </location>
</feature>
<evidence type="ECO:0000256" key="4">
    <source>
        <dbReference type="ARBA" id="ARBA00023163"/>
    </source>
</evidence>
<gene>
    <name evidence="8" type="ORF">CA2015_4165</name>
</gene>
<accession>A0A0H4PKJ7</accession>
<dbReference type="PROSITE" id="PS00622">
    <property type="entry name" value="HTH_LUXR_1"/>
    <property type="match status" value="1"/>
</dbReference>
<dbReference type="GO" id="GO:0000160">
    <property type="term" value="P:phosphorelay signal transduction system"/>
    <property type="evidence" value="ECO:0007669"/>
    <property type="project" value="InterPro"/>
</dbReference>
<dbReference type="InterPro" id="IPR058245">
    <property type="entry name" value="NreC/VraR/RcsB-like_REC"/>
</dbReference>
<dbReference type="PROSITE" id="PS50110">
    <property type="entry name" value="RESPONSE_REGULATORY"/>
    <property type="match status" value="1"/>
</dbReference>
<evidence type="ECO:0000259" key="6">
    <source>
        <dbReference type="PROSITE" id="PS50043"/>
    </source>
</evidence>
<dbReference type="SUPFAM" id="SSF52172">
    <property type="entry name" value="CheY-like"/>
    <property type="match status" value="1"/>
</dbReference>
<dbReference type="PROSITE" id="PS50043">
    <property type="entry name" value="HTH_LUXR_2"/>
    <property type="match status" value="1"/>
</dbReference>
<dbReference type="InterPro" id="IPR011006">
    <property type="entry name" value="CheY-like_superfamily"/>
</dbReference>